<accession>A0ACB9PAA2</accession>
<reference evidence="1 2" key="1">
    <citation type="journal article" date="2022" name="DNA Res.">
        <title>Chromosomal-level genome assembly of the orchid tree Bauhinia variegata (Leguminosae; Cercidoideae) supports the allotetraploid origin hypothesis of Bauhinia.</title>
        <authorList>
            <person name="Zhong Y."/>
            <person name="Chen Y."/>
            <person name="Zheng D."/>
            <person name="Pang J."/>
            <person name="Liu Y."/>
            <person name="Luo S."/>
            <person name="Meng S."/>
            <person name="Qian L."/>
            <person name="Wei D."/>
            <person name="Dai S."/>
            <person name="Zhou R."/>
        </authorList>
    </citation>
    <scope>NUCLEOTIDE SEQUENCE [LARGE SCALE GENOMIC DNA]</scope>
    <source>
        <strain evidence="1">BV-YZ2020</strain>
    </source>
</reference>
<dbReference type="Proteomes" id="UP000828941">
    <property type="component" value="Chromosome 5"/>
</dbReference>
<dbReference type="EMBL" id="CM039430">
    <property type="protein sequence ID" value="KAI4345412.1"/>
    <property type="molecule type" value="Genomic_DNA"/>
</dbReference>
<evidence type="ECO:0000313" key="1">
    <source>
        <dbReference type="EMBL" id="KAI4345412.1"/>
    </source>
</evidence>
<gene>
    <name evidence="1" type="ORF">L6164_012539</name>
</gene>
<name>A0ACB9PAA2_BAUVA</name>
<proteinExistence type="predicted"/>
<organism evidence="1 2">
    <name type="scientific">Bauhinia variegata</name>
    <name type="common">Purple orchid tree</name>
    <name type="synonym">Phanera variegata</name>
    <dbReference type="NCBI Taxonomy" id="167791"/>
    <lineage>
        <taxon>Eukaryota</taxon>
        <taxon>Viridiplantae</taxon>
        <taxon>Streptophyta</taxon>
        <taxon>Embryophyta</taxon>
        <taxon>Tracheophyta</taxon>
        <taxon>Spermatophyta</taxon>
        <taxon>Magnoliopsida</taxon>
        <taxon>eudicotyledons</taxon>
        <taxon>Gunneridae</taxon>
        <taxon>Pentapetalae</taxon>
        <taxon>rosids</taxon>
        <taxon>fabids</taxon>
        <taxon>Fabales</taxon>
        <taxon>Fabaceae</taxon>
        <taxon>Cercidoideae</taxon>
        <taxon>Cercideae</taxon>
        <taxon>Bauhiniinae</taxon>
        <taxon>Bauhinia</taxon>
    </lineage>
</organism>
<sequence length="521" mass="59815">MGARTSNRKRAEECLNVNHSCSSPNSSDFRISKKARFSFMPQKPTLSLLSSNSTVARISRYPEAKPSFVREVHAPCRPSKFDFSTSSNRDSRSRSSGIVEKEEAANDMGILISKYKKAKRSAFDSFRYSEKGKEVIEVDIDSQKHAISEGSSIEEVEINEDGREGRSVVTDQWWQGSALAVTEIQDLDAKVTDGGLQLQPTSSVVSELTNSNLKVDSGGKMLESLSPGLELGFSSVHAYKKLIEAVDKRSDTLRRLSFEIELNEKRRSTFELLRPKKEPVEDVPREPFVPLTKEEETEVAQAFSVNRKKVLVVHENSNIEITGEIFQCLRPGAWLNDEVINVYLELLKERENREPQKFLKCHFFNTFFYKKLIGGRTGYDFKSVRRWTSQRKLGYGLIECDKIFVPIHREIHWCLAIINKKDKKFQYLDSLRGMDKKVLRVLAKYFVDEVKDKSGKDIDVSSWEQEFVEDLPEQENGYDCGMFMLKYADFYSRGLGLCFSQEHMPYFRLRTGKEILRLKAD</sequence>
<evidence type="ECO:0000313" key="2">
    <source>
        <dbReference type="Proteomes" id="UP000828941"/>
    </source>
</evidence>
<comment type="caution">
    <text evidence="1">The sequence shown here is derived from an EMBL/GenBank/DDBJ whole genome shotgun (WGS) entry which is preliminary data.</text>
</comment>
<keyword evidence="2" id="KW-1185">Reference proteome</keyword>
<protein>
    <submittedName>
        <fullName evidence="1">Uncharacterized protein</fullName>
    </submittedName>
</protein>